<dbReference type="GO" id="GO:0016787">
    <property type="term" value="F:hydrolase activity"/>
    <property type="evidence" value="ECO:0007669"/>
    <property type="project" value="UniProtKB-KW"/>
</dbReference>
<dbReference type="Gene3D" id="1.10.150.240">
    <property type="entry name" value="Putative phosphatase, domain 2"/>
    <property type="match status" value="1"/>
</dbReference>
<keyword evidence="2" id="KW-1185">Reference proteome</keyword>
<comment type="caution">
    <text evidence="1">The sequence shown here is derived from an EMBL/GenBank/DDBJ whole genome shotgun (WGS) entry which is preliminary data.</text>
</comment>
<dbReference type="InterPro" id="IPR036412">
    <property type="entry name" value="HAD-like_sf"/>
</dbReference>
<name>A0ABP8J6B1_9ACTN</name>
<gene>
    <name evidence="1" type="ORF">GCM10023147_07480</name>
</gene>
<dbReference type="PANTHER" id="PTHR43434">
    <property type="entry name" value="PHOSPHOGLYCOLATE PHOSPHATASE"/>
    <property type="match status" value="1"/>
</dbReference>
<dbReference type="NCBIfam" id="TIGR01549">
    <property type="entry name" value="HAD-SF-IA-v1"/>
    <property type="match status" value="1"/>
</dbReference>
<dbReference type="RefSeq" id="WP_344991042.1">
    <property type="nucleotide sequence ID" value="NZ_BAABFR010000007.1"/>
</dbReference>
<dbReference type="NCBIfam" id="TIGR01509">
    <property type="entry name" value="HAD-SF-IA-v3"/>
    <property type="match status" value="1"/>
</dbReference>
<keyword evidence="1" id="KW-0378">Hydrolase</keyword>
<dbReference type="InterPro" id="IPR050155">
    <property type="entry name" value="HAD-like_hydrolase_sf"/>
</dbReference>
<dbReference type="SFLD" id="SFLDS00003">
    <property type="entry name" value="Haloacid_Dehalogenase"/>
    <property type="match status" value="1"/>
</dbReference>
<dbReference type="PANTHER" id="PTHR43434:SF16">
    <property type="entry name" value="BLL8046 PROTEIN"/>
    <property type="match status" value="1"/>
</dbReference>
<dbReference type="InterPro" id="IPR006439">
    <property type="entry name" value="HAD-SF_hydro_IA"/>
</dbReference>
<dbReference type="EMBL" id="BAABFR010000007">
    <property type="protein sequence ID" value="GAA4385575.1"/>
    <property type="molecule type" value="Genomic_DNA"/>
</dbReference>
<dbReference type="InterPro" id="IPR023214">
    <property type="entry name" value="HAD_sf"/>
</dbReference>
<accession>A0ABP8J6B1</accession>
<dbReference type="InterPro" id="IPR023198">
    <property type="entry name" value="PGP-like_dom2"/>
</dbReference>
<sequence>MPGDDAPARGVLFDVDGTLVDTTYLHAVCWGEALRQGGHVVTMAAVHRAIGMGGAELLDHLIGDDRDRQADSGVHTAHLTLYKQYWGRLRALPGAAELVRACAGRGLRVVLASSASQEEFSALRSALGADDAIACATSSTDADAGKPAPDILHAALERSGLTPRSTVFVGDAVWDGQACGRAGIPFIRLTCGGTSAAELRDNGAVEVWREPADLLANIERSGLDAVGSR</sequence>
<dbReference type="Gene3D" id="3.40.50.1000">
    <property type="entry name" value="HAD superfamily/HAD-like"/>
    <property type="match status" value="1"/>
</dbReference>
<dbReference type="Proteomes" id="UP001500635">
    <property type="component" value="Unassembled WGS sequence"/>
</dbReference>
<organism evidence="1 2">
    <name type="scientific">Tsukamurella soli</name>
    <dbReference type="NCBI Taxonomy" id="644556"/>
    <lineage>
        <taxon>Bacteria</taxon>
        <taxon>Bacillati</taxon>
        <taxon>Actinomycetota</taxon>
        <taxon>Actinomycetes</taxon>
        <taxon>Mycobacteriales</taxon>
        <taxon>Tsukamurellaceae</taxon>
        <taxon>Tsukamurella</taxon>
    </lineage>
</organism>
<dbReference type="Pfam" id="PF00702">
    <property type="entry name" value="Hydrolase"/>
    <property type="match status" value="1"/>
</dbReference>
<protein>
    <submittedName>
        <fullName evidence="1">HAD family hydrolase</fullName>
    </submittedName>
</protein>
<evidence type="ECO:0000313" key="1">
    <source>
        <dbReference type="EMBL" id="GAA4385575.1"/>
    </source>
</evidence>
<reference evidence="2" key="1">
    <citation type="journal article" date="2019" name="Int. J. Syst. Evol. Microbiol.">
        <title>The Global Catalogue of Microorganisms (GCM) 10K type strain sequencing project: providing services to taxonomists for standard genome sequencing and annotation.</title>
        <authorList>
            <consortium name="The Broad Institute Genomics Platform"/>
            <consortium name="The Broad Institute Genome Sequencing Center for Infectious Disease"/>
            <person name="Wu L."/>
            <person name="Ma J."/>
        </authorList>
    </citation>
    <scope>NUCLEOTIDE SEQUENCE [LARGE SCALE GENOMIC DNA]</scope>
    <source>
        <strain evidence="2">JCM 17688</strain>
    </source>
</reference>
<dbReference type="SFLD" id="SFLDG01129">
    <property type="entry name" value="C1.5:_HAD__Beta-PGM__Phosphata"/>
    <property type="match status" value="1"/>
</dbReference>
<proteinExistence type="predicted"/>
<evidence type="ECO:0000313" key="2">
    <source>
        <dbReference type="Proteomes" id="UP001500635"/>
    </source>
</evidence>
<dbReference type="SUPFAM" id="SSF56784">
    <property type="entry name" value="HAD-like"/>
    <property type="match status" value="1"/>
</dbReference>